<dbReference type="PANTHER" id="PTHR43849">
    <property type="entry name" value="BLL3936 PROTEIN"/>
    <property type="match status" value="1"/>
</dbReference>
<feature type="transmembrane region" description="Helical" evidence="1">
    <location>
        <begin position="311"/>
        <end position="330"/>
    </location>
</feature>
<gene>
    <name evidence="3" type="ORF">MRX98_08280</name>
</gene>
<feature type="transmembrane region" description="Helical" evidence="1">
    <location>
        <begin position="12"/>
        <end position="36"/>
    </location>
</feature>
<feature type="transmembrane region" description="Helical" evidence="1">
    <location>
        <begin position="376"/>
        <end position="399"/>
    </location>
</feature>
<proteinExistence type="predicted"/>
<feature type="transmembrane region" description="Helical" evidence="1">
    <location>
        <begin position="182"/>
        <end position="204"/>
    </location>
</feature>
<dbReference type="Proteomes" id="UP001165427">
    <property type="component" value="Unassembled WGS sequence"/>
</dbReference>
<feature type="transmembrane region" description="Helical" evidence="1">
    <location>
        <begin position="508"/>
        <end position="530"/>
    </location>
</feature>
<keyword evidence="1" id="KW-0472">Membrane</keyword>
<dbReference type="EMBL" id="JALJRB010000007">
    <property type="protein sequence ID" value="MCJ8500567.1"/>
    <property type="molecule type" value="Genomic_DNA"/>
</dbReference>
<dbReference type="RefSeq" id="WP_246905303.1">
    <property type="nucleotide sequence ID" value="NZ_JALJRB010000007.1"/>
</dbReference>
<keyword evidence="1" id="KW-1133">Transmembrane helix</keyword>
<organism evidence="3 4">
    <name type="scientific">Desulfatitalea alkaliphila</name>
    <dbReference type="NCBI Taxonomy" id="2929485"/>
    <lineage>
        <taxon>Bacteria</taxon>
        <taxon>Pseudomonadati</taxon>
        <taxon>Thermodesulfobacteriota</taxon>
        <taxon>Desulfobacteria</taxon>
        <taxon>Desulfobacterales</taxon>
        <taxon>Desulfosarcinaceae</taxon>
        <taxon>Desulfatitalea</taxon>
    </lineage>
</organism>
<name>A0AA41R0H0_9BACT</name>
<evidence type="ECO:0000256" key="1">
    <source>
        <dbReference type="SAM" id="Phobius"/>
    </source>
</evidence>
<feature type="transmembrane region" description="Helical" evidence="1">
    <location>
        <begin position="420"/>
        <end position="446"/>
    </location>
</feature>
<feature type="transmembrane region" description="Helical" evidence="1">
    <location>
        <begin position="542"/>
        <end position="561"/>
    </location>
</feature>
<accession>A0AA41R0H0</accession>
<keyword evidence="1" id="KW-0812">Transmembrane</keyword>
<evidence type="ECO:0000313" key="3">
    <source>
        <dbReference type="EMBL" id="MCJ8500567.1"/>
    </source>
</evidence>
<dbReference type="Pfam" id="PF06808">
    <property type="entry name" value="DctM"/>
    <property type="match status" value="1"/>
</dbReference>
<reference evidence="3" key="1">
    <citation type="submission" date="2022-04" db="EMBL/GenBank/DDBJ databases">
        <title>Desulfatitalea alkaliphila sp. nov., a novel anaerobic sulfate-reducing bacterium isolated from terrestrial mud volcano, Taman Peninsula, Russia.</title>
        <authorList>
            <person name="Khomyakova M.A."/>
            <person name="Merkel A.Y."/>
            <person name="Slobodkin A.I."/>
        </authorList>
    </citation>
    <scope>NUCLEOTIDE SEQUENCE</scope>
    <source>
        <strain evidence="3">M08but</strain>
    </source>
</reference>
<feature type="transmembrane region" description="Helical" evidence="1">
    <location>
        <begin position="78"/>
        <end position="98"/>
    </location>
</feature>
<comment type="caution">
    <text evidence="3">The sequence shown here is derived from an EMBL/GenBank/DDBJ whole genome shotgun (WGS) entry which is preliminary data.</text>
</comment>
<feature type="transmembrane region" description="Helical" evidence="1">
    <location>
        <begin position="288"/>
        <end position="305"/>
    </location>
</feature>
<evidence type="ECO:0000259" key="2">
    <source>
        <dbReference type="Pfam" id="PF06808"/>
    </source>
</evidence>
<feature type="transmembrane region" description="Helical" evidence="1">
    <location>
        <begin position="140"/>
        <end position="162"/>
    </location>
</feature>
<dbReference type="PANTHER" id="PTHR43849:SF2">
    <property type="entry name" value="BLL3936 PROTEIN"/>
    <property type="match status" value="1"/>
</dbReference>
<sequence>MNTPTQSQSSDSGGNGVTAVTILFYLFAGAFFLYLFRYYMTGFGGPTLVAVTLVPVTFIIFCLGEMRDRGLYPKLGRTANRIICGVYILICLVCSIYLTKEFTDIRMVRAGMWNRTDLTIGGLMFLLVMEYARKRHPPLFVINLILIAYTVYGYIVPGMFWHPGLSWTRVVTAMSVEMTTGVFSHLSQLALTLIGSFILLLSLLRAFGCVESIINAASQLATKSTRALPQAAVLGSIGVAAISGSGAANAATTGSATIPSMIGSGLPRAKAAAIETAASLGGQMMPPIMGITAFIMAEFLGTSYWEVVARGYAPALVYYVGVSLSVYIISVRFQTGRPDFTVSRLTPFDKINLVVYCVVIMGLIFFMGVLRQPAMIAALRIFIAAAIAVTVIFVILTYRAHAGWHGKALAAPYQRFVEQFATVTADLTLLLATLSILTGVFVITGIPTKVGFLLMEAAGLHIAAMALVAFLFAAMVGTGLPPAPTYILTALVIAPPMIKAGVDPWVVHFYAFFLAVWGELTPPTSVVAAVTAKIADASFMATLFHALKICVGLFILMAGVFANPELVLSPGLAQLAAIAILTVGTVGIVFSMNANFTPNRSVDVPFRILLAVLSFVVLFHPGTATTIGAIVPITASAIYWFIKCRDKEARPLATGGK</sequence>
<dbReference type="InterPro" id="IPR010656">
    <property type="entry name" value="DctM"/>
</dbReference>
<feature type="transmembrane region" description="Helical" evidence="1">
    <location>
        <begin position="48"/>
        <end position="66"/>
    </location>
</feature>
<feature type="transmembrane region" description="Helical" evidence="1">
    <location>
        <begin position="573"/>
        <end position="592"/>
    </location>
</feature>
<feature type="transmembrane region" description="Helical" evidence="1">
    <location>
        <begin position="351"/>
        <end position="370"/>
    </location>
</feature>
<feature type="domain" description="TRAP C4-dicarboxylate transport system permease DctM subunit" evidence="2">
    <location>
        <begin position="126"/>
        <end position="566"/>
    </location>
</feature>
<keyword evidence="4" id="KW-1185">Reference proteome</keyword>
<feature type="transmembrane region" description="Helical" evidence="1">
    <location>
        <begin position="626"/>
        <end position="642"/>
    </location>
</feature>
<evidence type="ECO:0000313" key="4">
    <source>
        <dbReference type="Proteomes" id="UP001165427"/>
    </source>
</evidence>
<feature type="transmembrane region" description="Helical" evidence="1">
    <location>
        <begin position="604"/>
        <end position="620"/>
    </location>
</feature>
<dbReference type="AlphaFoldDB" id="A0AA41R0H0"/>
<protein>
    <submittedName>
        <fullName evidence="3">TRAP transporter large permease subunit</fullName>
    </submittedName>
</protein>